<organism evidence="1">
    <name type="scientific">uncultured marine group II/III euryarchaeote KM3_72_A06</name>
    <dbReference type="NCBI Taxonomy" id="1456496"/>
    <lineage>
        <taxon>Archaea</taxon>
        <taxon>Methanobacteriati</taxon>
        <taxon>Methanobacteriota</taxon>
        <taxon>environmental samples</taxon>
    </lineage>
</organism>
<protein>
    <submittedName>
        <fullName evidence="1">Uncharacterized protein</fullName>
    </submittedName>
</protein>
<reference evidence="1" key="1">
    <citation type="journal article" date="2014" name="Genome Biol. Evol.">
        <title>Pangenome evidence for extensive interdomain horizontal transfer affecting lineage core and shell genes in uncultured planktonic thaumarchaeota and euryarchaeota.</title>
        <authorList>
            <person name="Deschamps P."/>
            <person name="Zivanovic Y."/>
            <person name="Moreira D."/>
            <person name="Rodriguez-Valera F."/>
            <person name="Lopez-Garcia P."/>
        </authorList>
    </citation>
    <scope>NUCLEOTIDE SEQUENCE</scope>
</reference>
<name>A0A075HPV4_9EURY</name>
<dbReference type="EMBL" id="KF901041">
    <property type="protein sequence ID" value="AIF15953.1"/>
    <property type="molecule type" value="Genomic_DNA"/>
</dbReference>
<evidence type="ECO:0000313" key="1">
    <source>
        <dbReference type="EMBL" id="AIF15953.1"/>
    </source>
</evidence>
<accession>A0A075HPV4</accession>
<sequence>MRETGSWRVLEDPWAGRLELHEEAEVLSNAPKLRLVDANPELWFDEDDLRVMLVGILETRRQKQEEAKTGSTVRSTMLERWAFDSSEAELEMIPTAIPAWIVDHDRGRELLHSRNGRTYEINSAVEP</sequence>
<proteinExistence type="predicted"/>
<dbReference type="AlphaFoldDB" id="A0A075HPV4"/>